<dbReference type="VEuPathDB" id="FungiDB:MFRU_005g03750"/>
<feature type="transmembrane region" description="Helical" evidence="2">
    <location>
        <begin position="336"/>
        <end position="362"/>
    </location>
</feature>
<gene>
    <name evidence="3" type="ORF">EYC84_004307</name>
</gene>
<name>A0A5M9JZW7_MONFR</name>
<dbReference type="SUPFAM" id="SSF50630">
    <property type="entry name" value="Acid proteases"/>
    <property type="match status" value="1"/>
</dbReference>
<dbReference type="AlphaFoldDB" id="A0A5M9JZW7"/>
<evidence type="ECO:0000256" key="1">
    <source>
        <dbReference type="SAM" id="MobiDB-lite"/>
    </source>
</evidence>
<feature type="region of interest" description="Disordered" evidence="1">
    <location>
        <begin position="566"/>
        <end position="609"/>
    </location>
</feature>
<dbReference type="InterPro" id="IPR021109">
    <property type="entry name" value="Peptidase_aspartic_dom_sf"/>
</dbReference>
<organism evidence="3 4">
    <name type="scientific">Monilinia fructicola</name>
    <name type="common">Brown rot fungus</name>
    <name type="synonym">Ciboria fructicola</name>
    <dbReference type="NCBI Taxonomy" id="38448"/>
    <lineage>
        <taxon>Eukaryota</taxon>
        <taxon>Fungi</taxon>
        <taxon>Dikarya</taxon>
        <taxon>Ascomycota</taxon>
        <taxon>Pezizomycotina</taxon>
        <taxon>Leotiomycetes</taxon>
        <taxon>Helotiales</taxon>
        <taxon>Sclerotiniaceae</taxon>
        <taxon>Monilinia</taxon>
    </lineage>
</organism>
<evidence type="ECO:0000313" key="3">
    <source>
        <dbReference type="EMBL" id="KAA8575094.1"/>
    </source>
</evidence>
<keyword evidence="2" id="KW-0472">Membrane</keyword>
<evidence type="ECO:0008006" key="5">
    <source>
        <dbReference type="Google" id="ProtNLM"/>
    </source>
</evidence>
<evidence type="ECO:0000256" key="2">
    <source>
        <dbReference type="SAM" id="Phobius"/>
    </source>
</evidence>
<dbReference type="Proteomes" id="UP000322873">
    <property type="component" value="Unassembled WGS sequence"/>
</dbReference>
<feature type="compositionally biased region" description="Polar residues" evidence="1">
    <location>
        <begin position="567"/>
        <end position="576"/>
    </location>
</feature>
<keyword evidence="4" id="KW-1185">Reference proteome</keyword>
<comment type="caution">
    <text evidence="3">The sequence shown here is derived from an EMBL/GenBank/DDBJ whole genome shotgun (WGS) entry which is preliminary data.</text>
</comment>
<protein>
    <recommendedName>
        <fullName evidence="5">Peptidase A1 domain-containing protein</fullName>
    </recommendedName>
</protein>
<reference evidence="3 4" key="1">
    <citation type="submission" date="2019-06" db="EMBL/GenBank/DDBJ databases">
        <title>Genome Sequence of the Brown Rot Fungal Pathogen Monilinia fructicola.</title>
        <authorList>
            <person name="De Miccolis Angelini R.M."/>
            <person name="Landi L."/>
            <person name="Abate D."/>
            <person name="Pollastro S."/>
            <person name="Romanazzi G."/>
            <person name="Faretra F."/>
        </authorList>
    </citation>
    <scope>NUCLEOTIDE SEQUENCE [LARGE SCALE GENOMIC DNA]</scope>
    <source>
        <strain evidence="3 4">Mfrc123</strain>
    </source>
</reference>
<dbReference type="EMBL" id="VICG01000002">
    <property type="protein sequence ID" value="KAA8575094.1"/>
    <property type="molecule type" value="Genomic_DNA"/>
</dbReference>
<keyword evidence="2" id="KW-0812">Transmembrane</keyword>
<dbReference type="VEuPathDB" id="FungiDB:MFRU_002g03000"/>
<evidence type="ECO:0000313" key="4">
    <source>
        <dbReference type="Proteomes" id="UP000322873"/>
    </source>
</evidence>
<sequence length="609" mass="66320">MRNIHCNVGFLVFAITASISSTLLNNNADFRPYYQKSTDIAEFLSSPIVIPPSQYFEGADGHWSTFNIRIGTPATSIRVVVSTNSPATLIVLPGGCTTNAMNPVPLECSNSRGGTFNNTLSRTWIDQGIFGINGVSNGFEANLGYNFDADYGLDTLGLGYSDGANGPTLKNQTVAAYAMASPLYIACLLFEKAFGLVWNETTSMYLMNSTQYALLSGANPTVTFSLANTISGGSIVNIQLPIGAFALRASYPFVDNTTYYFPLKRAANDTQYTLGRTFLQEAYLTVDYDRGNFSINQCTWIDGAASSVVAIRAPSIGTSNPSNDTSSSLDKVSPKLLSPGAIAGIAIGALALIFIPLTLLILHCRNHHTLFRDPQFIGDNLALTNIQSNYPAETEKKSIVPSEDISLVASSERGYFRYQDPKLKHAPYISSNNSLNESIRTSNSELDNTERKIYQLSGESKRPELENTDMGYRFELAEERSLPIELSGESMRVEELMSPTLGEEERFVQLRELGNSRIERPGKSVEIVRAREGVTSWDNDWPETPETGVVMGYGPCERNKCGDTIAGSGSLNTTLRGSDIRSMNDGPGSSDRGPDDFSDAAKSYKTGFL</sequence>
<keyword evidence="2" id="KW-1133">Transmembrane helix</keyword>
<dbReference type="Gene3D" id="2.40.70.10">
    <property type="entry name" value="Acid Proteases"/>
    <property type="match status" value="1"/>
</dbReference>
<proteinExistence type="predicted"/>
<accession>A0A5M9JZW7</accession>